<dbReference type="PATRIC" id="fig|1727163.4.peg.2235"/>
<dbReference type="InterPro" id="IPR045385">
    <property type="entry name" value="DUF6526"/>
</dbReference>
<organism evidence="2 3">
    <name type="scientific">Algoriphagus sanaruensis</name>
    <dbReference type="NCBI Taxonomy" id="1727163"/>
    <lineage>
        <taxon>Bacteria</taxon>
        <taxon>Pseudomonadati</taxon>
        <taxon>Bacteroidota</taxon>
        <taxon>Cytophagia</taxon>
        <taxon>Cytophagales</taxon>
        <taxon>Cyclobacteriaceae</taxon>
        <taxon>Algoriphagus</taxon>
    </lineage>
</organism>
<evidence type="ECO:0000256" key="1">
    <source>
        <dbReference type="SAM" id="Phobius"/>
    </source>
</evidence>
<reference evidence="2 3" key="2">
    <citation type="journal article" date="2016" name="Genome Announc.">
        <title>Complete Genome Sequence of Algoriphagus sp. Strain M8-2, Isolated from a Brackish Lake.</title>
        <authorList>
            <person name="Muraguchi Y."/>
            <person name="Kushimoto K."/>
            <person name="Ohtsubo Y."/>
            <person name="Suzuki T."/>
            <person name="Dohra H."/>
            <person name="Kimbara K."/>
            <person name="Shintani M."/>
        </authorList>
    </citation>
    <scope>NUCLEOTIDE SEQUENCE [LARGE SCALE GENOMIC DNA]</scope>
    <source>
        <strain evidence="2 3">M8-2</strain>
    </source>
</reference>
<reference evidence="3" key="1">
    <citation type="submission" date="2015-09" db="EMBL/GenBank/DDBJ databases">
        <title>Complete sequence of Algoriphagus sp. M8-2.</title>
        <authorList>
            <person name="Shintani M."/>
        </authorList>
    </citation>
    <scope>NUCLEOTIDE SEQUENCE [LARGE SCALE GENOMIC DNA]</scope>
    <source>
        <strain evidence="3">M8-2</strain>
    </source>
</reference>
<evidence type="ECO:0000313" key="3">
    <source>
        <dbReference type="Proteomes" id="UP000073816"/>
    </source>
</evidence>
<keyword evidence="1" id="KW-0812">Transmembrane</keyword>
<sequence length="140" mass="16273">MKKQNYQNHARYYPFHHFVLTPITLIILGVSVYKYDGTIDSLFDLLVAGVIVLIPFLARIYALKLQNRIILNEMRARYFHLTGSSFYSVEKNLRLSQIIALRFASDLEILGLIEEAVSKNLSPKEIKLKIKDWQGDFIRV</sequence>
<dbReference type="STRING" id="1727163.AO498_10710"/>
<feature type="transmembrane region" description="Helical" evidence="1">
    <location>
        <begin position="45"/>
        <end position="62"/>
    </location>
</feature>
<keyword evidence="1" id="KW-0472">Membrane</keyword>
<dbReference type="EMBL" id="CP012836">
    <property type="protein sequence ID" value="AMQ56900.1"/>
    <property type="molecule type" value="Genomic_DNA"/>
</dbReference>
<gene>
    <name evidence="2" type="ORF">AO498_10710</name>
</gene>
<keyword evidence="3" id="KW-1185">Reference proteome</keyword>
<dbReference type="Proteomes" id="UP000073816">
    <property type="component" value="Chromosome"/>
</dbReference>
<protein>
    <submittedName>
        <fullName evidence="2">Uncharacterized protein</fullName>
    </submittedName>
</protein>
<dbReference type="RefSeq" id="WP_067547193.1">
    <property type="nucleotide sequence ID" value="NZ_CP012836.1"/>
</dbReference>
<evidence type="ECO:0000313" key="2">
    <source>
        <dbReference type="EMBL" id="AMQ56900.1"/>
    </source>
</evidence>
<dbReference type="OrthoDB" id="765463at2"/>
<proteinExistence type="predicted"/>
<name>A0A142EP45_9BACT</name>
<dbReference type="AlphaFoldDB" id="A0A142EP45"/>
<keyword evidence="1" id="KW-1133">Transmembrane helix</keyword>
<dbReference type="KEGG" id="alm:AO498_10710"/>
<feature type="transmembrane region" description="Helical" evidence="1">
    <location>
        <begin position="12"/>
        <end position="33"/>
    </location>
</feature>
<accession>A0A142EP45</accession>
<dbReference type="Pfam" id="PF20136">
    <property type="entry name" value="DUF6526"/>
    <property type="match status" value="1"/>
</dbReference>